<evidence type="ECO:0000313" key="2">
    <source>
        <dbReference type="EMBL" id="EXF80727.1"/>
    </source>
</evidence>
<sequence length="861" mass="96031">MARPHTATPLSHSNCAIRHPIISETYFDSNNIICNATQPLADHDRPLPTSTDVAAEKACAREDLRSPQMTDLENQNNSTPRYNSFCGKGDDTVTVLSNDLPSGPGLRRRLSGCVCGDDRKPKAITRTSFWKHSKVEVAVHIAALNLTAFAFWLGWKERYWFALEGPSPDRGVNADVIINLLQLPAKLHEILIVASLSFIMLAMCRRRLVGEGVKLGFLTGAYQVGDLEYILAPSSPLWHMGFKHLSLMEVTLACYLVLSTLMSTVLGPVSAFMLIPTLERFPLEHASAFSEIKMPIVYDYSPEEIWPRILNDTAVFSKLCSKSEGVVQSWCPAGGFSEIWNWAYSVRSTYLQYNLTFQLPSADLRRDLVHVAAGRRKTSLSTTPSHFLLSTLGLFQQLIEDNNVGALSHNSRYNLKARLVDYNDTENDAKYNPIFQPFVQSKCQVHNIASVLGTKEKLTYPTDALNCFGHSECQAYKLNPPELEDVWWTRSIQHNSTFTTGYSIDGNRNSVIKVAGKLSNSQSAANDLVFTCGLLASWIPSNFSMMSSKEGNTFYSAFNSRERMNETFHQNSLGGGHVITMNATWLRYTDPNITASMSDDWNNNSTALYKILHLFSGSSEDVDNSPGMLLTELGTTGAEYLLSTVFGVYLTEALARTGAGGMTSVDVEADADEMSGIDLTKQYNPQGGVFKVQPLNATHTKWDYGTRQSVRDIALDVVYSEMLPSRLSLDFEVERFGFGTGHPRKTLTFARVIMYIYVGVVCFYALTIGYAQILELTGRQQRFWIQGIEPWSCLHELFVLALRSPPPSDKEFADVGAGVSSSQLWEKRLRARGDRSHHVCLVLDDGAQTERLDMTGKVKYY</sequence>
<keyword evidence="3" id="KW-1185">Reference proteome</keyword>
<comment type="caution">
    <text evidence="2">The sequence shown here is derived from an EMBL/GenBank/DDBJ whole genome shotgun (WGS) entry which is preliminary data.</text>
</comment>
<proteinExistence type="predicted"/>
<dbReference type="KEGG" id="cfj:CFIO01_13596"/>
<reference evidence="2 3" key="1">
    <citation type="submission" date="2014-02" db="EMBL/GenBank/DDBJ databases">
        <title>The genome sequence of Colletotrichum fioriniae PJ7.</title>
        <authorList>
            <person name="Baroncelli R."/>
            <person name="Thon M.R."/>
        </authorList>
    </citation>
    <scope>NUCLEOTIDE SEQUENCE [LARGE SCALE GENOMIC DNA]</scope>
    <source>
        <strain evidence="2 3">PJ7</strain>
    </source>
</reference>
<keyword evidence="1" id="KW-0472">Membrane</keyword>
<evidence type="ECO:0000256" key="1">
    <source>
        <dbReference type="SAM" id="Phobius"/>
    </source>
</evidence>
<organism evidence="2 3">
    <name type="scientific">Colletotrichum fioriniae PJ7</name>
    <dbReference type="NCBI Taxonomy" id="1445577"/>
    <lineage>
        <taxon>Eukaryota</taxon>
        <taxon>Fungi</taxon>
        <taxon>Dikarya</taxon>
        <taxon>Ascomycota</taxon>
        <taxon>Pezizomycotina</taxon>
        <taxon>Sordariomycetes</taxon>
        <taxon>Hypocreomycetidae</taxon>
        <taxon>Glomerellales</taxon>
        <taxon>Glomerellaceae</taxon>
        <taxon>Colletotrichum</taxon>
        <taxon>Colletotrichum acutatum species complex</taxon>
    </lineage>
</organism>
<protein>
    <submittedName>
        <fullName evidence="2">Uncharacterized protein</fullName>
    </submittedName>
</protein>
<gene>
    <name evidence="2" type="ORF">CFIO01_13596</name>
</gene>
<dbReference type="EMBL" id="JARH01000417">
    <property type="protein sequence ID" value="EXF80727.1"/>
    <property type="molecule type" value="Genomic_DNA"/>
</dbReference>
<keyword evidence="1" id="KW-1133">Transmembrane helix</keyword>
<dbReference type="HOGENOM" id="CLU_012879_0_0_1"/>
<keyword evidence="1" id="KW-0812">Transmembrane</keyword>
<evidence type="ECO:0000313" key="3">
    <source>
        <dbReference type="Proteomes" id="UP000020467"/>
    </source>
</evidence>
<dbReference type="eggNOG" id="ENOG502STM3">
    <property type="taxonomic scope" value="Eukaryota"/>
</dbReference>
<feature type="transmembrane region" description="Helical" evidence="1">
    <location>
        <begin position="752"/>
        <end position="773"/>
    </location>
</feature>
<accession>A0A010QKZ6</accession>
<dbReference type="AlphaFoldDB" id="A0A010QKZ6"/>
<name>A0A010QKZ6_9PEZI</name>
<dbReference type="OrthoDB" id="5342924at2759"/>
<dbReference type="Proteomes" id="UP000020467">
    <property type="component" value="Unassembled WGS sequence"/>
</dbReference>